<dbReference type="EMBL" id="JBHFNS010000015">
    <property type="protein sequence ID" value="MFB2933926.1"/>
    <property type="molecule type" value="Genomic_DNA"/>
</dbReference>
<organism evidence="1 2">
    <name type="scientific">Floridaenema fluviatile BLCC-F154</name>
    <dbReference type="NCBI Taxonomy" id="3153640"/>
    <lineage>
        <taxon>Bacteria</taxon>
        <taxon>Bacillati</taxon>
        <taxon>Cyanobacteriota</taxon>
        <taxon>Cyanophyceae</taxon>
        <taxon>Oscillatoriophycideae</taxon>
        <taxon>Aerosakkonematales</taxon>
        <taxon>Aerosakkonemataceae</taxon>
        <taxon>Floridanema</taxon>
        <taxon>Floridanema fluviatile</taxon>
    </lineage>
</organism>
<comment type="caution">
    <text evidence="1">The sequence shown here is derived from an EMBL/GenBank/DDBJ whole genome shotgun (WGS) entry which is preliminary data.</text>
</comment>
<evidence type="ECO:0000313" key="2">
    <source>
        <dbReference type="Proteomes" id="UP001576776"/>
    </source>
</evidence>
<sequence>MNYYVIYDGNCNLCVSLVRVLESWDKGQLFRYTPMQDLATLSQFNITSQDCEMGMILIDANAPEKRWQGSDAAEEIGRLLPVGNGFVAAYRALPGVKWVGDRVYEQVRDNRYTIFGKRSTTYQSAYPIGCRGTESCSNSN</sequence>
<dbReference type="Proteomes" id="UP001576776">
    <property type="component" value="Unassembled WGS sequence"/>
</dbReference>
<proteinExistence type="predicted"/>
<dbReference type="RefSeq" id="WP_413255459.1">
    <property type="nucleotide sequence ID" value="NZ_JBHFNS010000015.1"/>
</dbReference>
<reference evidence="1 2" key="1">
    <citation type="submission" date="2024-09" db="EMBL/GenBank/DDBJ databases">
        <title>Floridaenema gen nov. (Aerosakkonemataceae, Aerosakkonematales ord. nov., Cyanobacteria) from benthic tropical and subtropical fresh waters, with the description of four new species.</title>
        <authorList>
            <person name="Moretto J.A."/>
            <person name="Berthold D.E."/>
            <person name="Lefler F.W."/>
            <person name="Huang I.-S."/>
            <person name="Laughinghouse H. IV."/>
        </authorList>
    </citation>
    <scope>NUCLEOTIDE SEQUENCE [LARGE SCALE GENOMIC DNA]</scope>
    <source>
        <strain evidence="1 2">BLCC-F154</strain>
    </source>
</reference>
<name>A0ABV4Y524_9CYAN</name>
<gene>
    <name evidence="1" type="ORF">ACE1B6_01480</name>
</gene>
<protein>
    <submittedName>
        <fullName evidence="1">Thiol-disulfide oxidoreductase DCC family protein</fullName>
    </submittedName>
</protein>
<accession>A0ABV4Y524</accession>
<keyword evidence="2" id="KW-1185">Reference proteome</keyword>
<dbReference type="PANTHER" id="PTHR33639">
    <property type="entry name" value="THIOL-DISULFIDE OXIDOREDUCTASE DCC"/>
    <property type="match status" value="1"/>
</dbReference>
<evidence type="ECO:0000313" key="1">
    <source>
        <dbReference type="EMBL" id="MFB2933926.1"/>
    </source>
</evidence>
<dbReference type="PANTHER" id="PTHR33639:SF2">
    <property type="entry name" value="DUF393 DOMAIN-CONTAINING PROTEIN"/>
    <property type="match status" value="1"/>
</dbReference>
<dbReference type="Pfam" id="PF04134">
    <property type="entry name" value="DCC1-like"/>
    <property type="match status" value="1"/>
</dbReference>
<dbReference type="InterPro" id="IPR007263">
    <property type="entry name" value="DCC1-like"/>
</dbReference>
<dbReference type="InterPro" id="IPR052927">
    <property type="entry name" value="DCC_oxidoreductase"/>
</dbReference>